<dbReference type="InterPro" id="IPR001810">
    <property type="entry name" value="F-box_dom"/>
</dbReference>
<accession>A0AAV1VQL0</accession>
<gene>
    <name evidence="3" type="ORF">LLUT_LOCUS257</name>
</gene>
<evidence type="ECO:0008006" key="5">
    <source>
        <dbReference type="Google" id="ProtNLM"/>
    </source>
</evidence>
<dbReference type="InterPro" id="IPR055290">
    <property type="entry name" value="At3g26010-like"/>
</dbReference>
<evidence type="ECO:0000313" key="3">
    <source>
        <dbReference type="EMBL" id="CAL0299197.1"/>
    </source>
</evidence>
<dbReference type="Proteomes" id="UP001497480">
    <property type="component" value="Unassembled WGS sequence"/>
</dbReference>
<dbReference type="SUPFAM" id="SSF81383">
    <property type="entry name" value="F-box domain"/>
    <property type="match status" value="1"/>
</dbReference>
<comment type="caution">
    <text evidence="3">The sequence shown here is derived from an EMBL/GenBank/DDBJ whole genome shotgun (WGS) entry which is preliminary data.</text>
</comment>
<keyword evidence="4" id="KW-1185">Reference proteome</keyword>
<dbReference type="AlphaFoldDB" id="A0AAV1VQL0"/>
<protein>
    <recommendedName>
        <fullName evidence="5">F-box domain-containing protein</fullName>
    </recommendedName>
</protein>
<dbReference type="InterPro" id="IPR013187">
    <property type="entry name" value="F-box-assoc_dom_typ3"/>
</dbReference>
<proteinExistence type="predicted"/>
<feature type="domain" description="F-box associated beta-propeller type 3" evidence="2">
    <location>
        <begin position="86"/>
        <end position="259"/>
    </location>
</feature>
<dbReference type="PANTHER" id="PTHR35546:SF134">
    <property type="entry name" value="F-BOX ASSOCIATED DOMAIN-CONTAINING PROTEIN"/>
    <property type="match status" value="1"/>
</dbReference>
<reference evidence="3 4" key="1">
    <citation type="submission" date="2024-03" db="EMBL/GenBank/DDBJ databases">
        <authorList>
            <person name="Martinez-Hernandez J."/>
        </authorList>
    </citation>
    <scope>NUCLEOTIDE SEQUENCE [LARGE SCALE GENOMIC DNA]</scope>
</reference>
<dbReference type="InterPro" id="IPR036047">
    <property type="entry name" value="F-box-like_dom_sf"/>
</dbReference>
<dbReference type="EMBL" id="CAXHTB010000001">
    <property type="protein sequence ID" value="CAL0299197.1"/>
    <property type="molecule type" value="Genomic_DNA"/>
</dbReference>
<sequence>MATIVASIEYLAHEILLCLPVKSVLRFKCVSKQWLALISEPKFCHLHTLSLYRSSRVFPSFLFLAHDFSSTCEVILIKTNDVSDSSNFRNVEVPIGTVIQSCNGLILIKNITFDLSDVEYFICNPTTNKSVPVIFPSKHFRNSLESLFICFDPLKSPHYKLVSIGYKYYTSECYFTNMILSKFNPSTEYVCNIYSSETDSWVEPGFTFTASDAEAPHQRNAVYLNGVLYCYMFRLEKFCCFDFETQSFKTCPMPLMMENRRVSYFGESGGFLLFVLPSSLWIEILKLNVENFEFSLVKKWESTVYEEICSFYHVFLPRE</sequence>
<organism evidence="3 4">
    <name type="scientific">Lupinus luteus</name>
    <name type="common">European yellow lupine</name>
    <dbReference type="NCBI Taxonomy" id="3873"/>
    <lineage>
        <taxon>Eukaryota</taxon>
        <taxon>Viridiplantae</taxon>
        <taxon>Streptophyta</taxon>
        <taxon>Embryophyta</taxon>
        <taxon>Tracheophyta</taxon>
        <taxon>Spermatophyta</taxon>
        <taxon>Magnoliopsida</taxon>
        <taxon>eudicotyledons</taxon>
        <taxon>Gunneridae</taxon>
        <taxon>Pentapetalae</taxon>
        <taxon>rosids</taxon>
        <taxon>fabids</taxon>
        <taxon>Fabales</taxon>
        <taxon>Fabaceae</taxon>
        <taxon>Papilionoideae</taxon>
        <taxon>50 kb inversion clade</taxon>
        <taxon>genistoids sensu lato</taxon>
        <taxon>core genistoids</taxon>
        <taxon>Genisteae</taxon>
        <taxon>Lupinus</taxon>
    </lineage>
</organism>
<evidence type="ECO:0000259" key="1">
    <source>
        <dbReference type="Pfam" id="PF00646"/>
    </source>
</evidence>
<feature type="domain" description="F-box" evidence="1">
    <location>
        <begin position="11"/>
        <end position="45"/>
    </location>
</feature>
<evidence type="ECO:0000259" key="2">
    <source>
        <dbReference type="Pfam" id="PF08268"/>
    </source>
</evidence>
<evidence type="ECO:0000313" key="4">
    <source>
        <dbReference type="Proteomes" id="UP001497480"/>
    </source>
</evidence>
<dbReference type="PANTHER" id="PTHR35546">
    <property type="entry name" value="F-BOX PROTEIN INTERACTION DOMAIN PROTEIN-RELATED"/>
    <property type="match status" value="1"/>
</dbReference>
<dbReference type="Pfam" id="PF00646">
    <property type="entry name" value="F-box"/>
    <property type="match status" value="1"/>
</dbReference>
<name>A0AAV1VQL0_LUPLU</name>
<dbReference type="Pfam" id="PF08268">
    <property type="entry name" value="FBA_3"/>
    <property type="match status" value="1"/>
</dbReference>